<dbReference type="AlphaFoldDB" id="A0A934NNI3"/>
<organism evidence="3 4">
    <name type="scientific">Antrihabitans stalagmiti</name>
    <dbReference type="NCBI Taxonomy" id="2799499"/>
    <lineage>
        <taxon>Bacteria</taxon>
        <taxon>Bacillati</taxon>
        <taxon>Actinomycetota</taxon>
        <taxon>Actinomycetes</taxon>
        <taxon>Mycobacteriales</taxon>
        <taxon>Nocardiaceae</taxon>
        <taxon>Antrihabitans</taxon>
    </lineage>
</organism>
<feature type="transmembrane region" description="Helical" evidence="2">
    <location>
        <begin position="75"/>
        <end position="96"/>
    </location>
</feature>
<keyword evidence="4" id="KW-1185">Reference proteome</keyword>
<accession>A0A934NNI3</accession>
<gene>
    <name evidence="3" type="ORF">JGU71_05885</name>
</gene>
<evidence type="ECO:0008006" key="5">
    <source>
        <dbReference type="Google" id="ProtNLM"/>
    </source>
</evidence>
<protein>
    <recommendedName>
        <fullName evidence="5">DUF4878 domain-containing protein</fullName>
    </recommendedName>
</protein>
<reference evidence="3" key="1">
    <citation type="submission" date="2020-12" db="EMBL/GenBank/DDBJ databases">
        <title>Antrihabitans popcorni sp. nov. and Antrihabitans auranticaus sp. nov., isolated from a larva cave.</title>
        <authorList>
            <person name="Lee S.D."/>
            <person name="Kim I.S."/>
        </authorList>
    </citation>
    <scope>NUCLEOTIDE SEQUENCE</scope>
    <source>
        <strain evidence="3">YC3-6</strain>
    </source>
</reference>
<dbReference type="Proteomes" id="UP000655868">
    <property type="component" value="Unassembled WGS sequence"/>
</dbReference>
<dbReference type="RefSeq" id="WP_199703098.1">
    <property type="nucleotide sequence ID" value="NZ_JAEMNV010000002.1"/>
</dbReference>
<feature type="compositionally biased region" description="Low complexity" evidence="1">
    <location>
        <begin position="11"/>
        <end position="63"/>
    </location>
</feature>
<name>A0A934NNI3_9NOCA</name>
<dbReference type="EMBL" id="JAEMNV010000002">
    <property type="protein sequence ID" value="MBJ8338405.1"/>
    <property type="molecule type" value="Genomic_DNA"/>
</dbReference>
<evidence type="ECO:0000313" key="4">
    <source>
        <dbReference type="Proteomes" id="UP000655868"/>
    </source>
</evidence>
<feature type="region of interest" description="Disordered" evidence="1">
    <location>
        <begin position="1"/>
        <end position="67"/>
    </location>
</feature>
<dbReference type="SUPFAM" id="SSF81995">
    <property type="entry name" value="beta-sandwich domain of Sec23/24"/>
    <property type="match status" value="1"/>
</dbReference>
<keyword evidence="2" id="KW-1133">Transmembrane helix</keyword>
<sequence length="221" mass="23510">MTYPPNGPGDGQPYNQPGNPQQQWGQQPAPQAWGQPQPGPQAWGQPQPGPQAWGQQPGYGQQGFPPPARKSKTGLIVGLIVAAVLVIGTVVGIVLLTGDDSDSSATGDTTGSDEEQIESAIKTFYSTWESKGYNAAVKLACTAARNDPDKEVDADTEKQLDTAEFDIQKVENIRIDGDLATADVTGTVTFDGQSDASLDDMTEEYLAKEGGKWKVCDDPNE</sequence>
<keyword evidence="2" id="KW-0472">Membrane</keyword>
<keyword evidence="2" id="KW-0812">Transmembrane</keyword>
<evidence type="ECO:0000313" key="3">
    <source>
        <dbReference type="EMBL" id="MBJ8338405.1"/>
    </source>
</evidence>
<evidence type="ECO:0000256" key="2">
    <source>
        <dbReference type="SAM" id="Phobius"/>
    </source>
</evidence>
<proteinExistence type="predicted"/>
<comment type="caution">
    <text evidence="3">The sequence shown here is derived from an EMBL/GenBank/DDBJ whole genome shotgun (WGS) entry which is preliminary data.</text>
</comment>
<evidence type="ECO:0000256" key="1">
    <source>
        <dbReference type="SAM" id="MobiDB-lite"/>
    </source>
</evidence>